<proteinExistence type="predicted"/>
<name>A0A5B9QQY1_9BACT</name>
<dbReference type="AlphaFoldDB" id="A0A5B9QQY1"/>
<dbReference type="RefSeq" id="WP_168205317.1">
    <property type="nucleotide sequence ID" value="NZ_CP042913.1"/>
</dbReference>
<dbReference type="Pfam" id="PF07589">
    <property type="entry name" value="PEP-CTERM"/>
    <property type="match status" value="1"/>
</dbReference>
<protein>
    <recommendedName>
        <fullName evidence="2">Ice-binding protein C-terminal domain-containing protein</fullName>
    </recommendedName>
</protein>
<evidence type="ECO:0000313" key="4">
    <source>
        <dbReference type="Proteomes" id="UP000323917"/>
    </source>
</evidence>
<evidence type="ECO:0000256" key="1">
    <source>
        <dbReference type="SAM" id="SignalP"/>
    </source>
</evidence>
<evidence type="ECO:0000259" key="2">
    <source>
        <dbReference type="Pfam" id="PF07589"/>
    </source>
</evidence>
<gene>
    <name evidence="3" type="ORF">Pr1d_36970</name>
</gene>
<dbReference type="Proteomes" id="UP000323917">
    <property type="component" value="Chromosome"/>
</dbReference>
<dbReference type="NCBIfam" id="TIGR02595">
    <property type="entry name" value="PEP_CTERM"/>
    <property type="match status" value="1"/>
</dbReference>
<accession>A0A5B9QQY1</accession>
<dbReference type="KEGG" id="bgok:Pr1d_36970"/>
<feature type="domain" description="Ice-binding protein C-terminal" evidence="2">
    <location>
        <begin position="246"/>
        <end position="268"/>
    </location>
</feature>
<sequence precursor="true">MMKFSMILAALAIGIAATNAQAAVTAKTFHGAGSNDLDGRLATSDLISGLIATELPGDMGWHPANTNPADQLVVFTNDSGQNGLAGLLNDFPPVGQPTKRIQYDLATSSDIGLIRILTGNDGGDGRIFSTSRIFVSTDNGSNFNPLGGFVPLLGSNAFGYYQSDPSGTVNNSGSSPRYNSTVLEIFDDQGGLLASGVTNIQFEFFGVDNSLGEMRDPFDGNNPWTGVDDGLTAPNTSPLVWEIDVQVPEPTSCLLLLAGLGTALLARRSH</sequence>
<keyword evidence="4" id="KW-1185">Reference proteome</keyword>
<reference evidence="3 4" key="1">
    <citation type="submission" date="2019-08" db="EMBL/GenBank/DDBJ databases">
        <title>Deep-cultivation of Planctomycetes and their phenomic and genomic characterization uncovers novel biology.</title>
        <authorList>
            <person name="Wiegand S."/>
            <person name="Jogler M."/>
            <person name="Boedeker C."/>
            <person name="Pinto D."/>
            <person name="Vollmers J."/>
            <person name="Rivas-Marin E."/>
            <person name="Kohn T."/>
            <person name="Peeters S.H."/>
            <person name="Heuer A."/>
            <person name="Rast P."/>
            <person name="Oberbeckmann S."/>
            <person name="Bunk B."/>
            <person name="Jeske O."/>
            <person name="Meyerdierks A."/>
            <person name="Storesund J.E."/>
            <person name="Kallscheuer N."/>
            <person name="Luecker S."/>
            <person name="Lage O.M."/>
            <person name="Pohl T."/>
            <person name="Merkel B.J."/>
            <person name="Hornburger P."/>
            <person name="Mueller R.-W."/>
            <person name="Bruemmer F."/>
            <person name="Labrenz M."/>
            <person name="Spormann A.M."/>
            <person name="Op den Camp H."/>
            <person name="Overmann J."/>
            <person name="Amann R."/>
            <person name="Jetten M.S.M."/>
            <person name="Mascher T."/>
            <person name="Medema M.H."/>
            <person name="Devos D.P."/>
            <person name="Kaster A.-K."/>
            <person name="Ovreas L."/>
            <person name="Rohde M."/>
            <person name="Galperin M.Y."/>
            <person name="Jogler C."/>
        </authorList>
    </citation>
    <scope>NUCLEOTIDE SEQUENCE [LARGE SCALE GENOMIC DNA]</scope>
    <source>
        <strain evidence="3 4">Pr1d</strain>
    </source>
</reference>
<dbReference type="EMBL" id="CP042913">
    <property type="protein sequence ID" value="QEG36383.1"/>
    <property type="molecule type" value="Genomic_DNA"/>
</dbReference>
<keyword evidence="1" id="KW-0732">Signal</keyword>
<feature type="chain" id="PRO_5022932640" description="Ice-binding protein C-terminal domain-containing protein" evidence="1">
    <location>
        <begin position="23"/>
        <end position="270"/>
    </location>
</feature>
<feature type="signal peptide" evidence="1">
    <location>
        <begin position="1"/>
        <end position="22"/>
    </location>
</feature>
<organism evidence="3 4">
    <name type="scientific">Bythopirellula goksoeyrii</name>
    <dbReference type="NCBI Taxonomy" id="1400387"/>
    <lineage>
        <taxon>Bacteria</taxon>
        <taxon>Pseudomonadati</taxon>
        <taxon>Planctomycetota</taxon>
        <taxon>Planctomycetia</taxon>
        <taxon>Pirellulales</taxon>
        <taxon>Lacipirellulaceae</taxon>
        <taxon>Bythopirellula</taxon>
    </lineage>
</organism>
<dbReference type="InterPro" id="IPR013424">
    <property type="entry name" value="Ice-binding_C"/>
</dbReference>
<evidence type="ECO:0000313" key="3">
    <source>
        <dbReference type="EMBL" id="QEG36383.1"/>
    </source>
</evidence>